<dbReference type="AlphaFoldDB" id="Q0C8Q2"/>
<dbReference type="HOGENOM" id="CLU_1304635_0_0_1"/>
<evidence type="ECO:0000313" key="3">
    <source>
        <dbReference type="Proteomes" id="UP000007963"/>
    </source>
</evidence>
<name>Q0C8Q2_ASPTN</name>
<dbReference type="RefSeq" id="XP_001218554.1">
    <property type="nucleotide sequence ID" value="XM_001218553.1"/>
</dbReference>
<keyword evidence="1" id="KW-0472">Membrane</keyword>
<dbReference type="OrthoDB" id="5420247at2759"/>
<dbReference type="GeneID" id="4354447"/>
<evidence type="ECO:0000256" key="1">
    <source>
        <dbReference type="SAM" id="Phobius"/>
    </source>
</evidence>
<reference evidence="3" key="1">
    <citation type="submission" date="2005-09" db="EMBL/GenBank/DDBJ databases">
        <title>Annotation of the Aspergillus terreus NIH2624 genome.</title>
        <authorList>
            <person name="Birren B.W."/>
            <person name="Lander E.S."/>
            <person name="Galagan J.E."/>
            <person name="Nusbaum C."/>
            <person name="Devon K."/>
            <person name="Henn M."/>
            <person name="Ma L.-J."/>
            <person name="Jaffe D.B."/>
            <person name="Butler J."/>
            <person name="Alvarez P."/>
            <person name="Gnerre S."/>
            <person name="Grabherr M."/>
            <person name="Kleber M."/>
            <person name="Mauceli E.W."/>
            <person name="Brockman W."/>
            <person name="Rounsley S."/>
            <person name="Young S.K."/>
            <person name="LaButti K."/>
            <person name="Pushparaj V."/>
            <person name="DeCaprio D."/>
            <person name="Crawford M."/>
            <person name="Koehrsen M."/>
            <person name="Engels R."/>
            <person name="Montgomery P."/>
            <person name="Pearson M."/>
            <person name="Howarth C."/>
            <person name="Larson L."/>
            <person name="Luoma S."/>
            <person name="White J."/>
            <person name="Alvarado L."/>
            <person name="Kodira C.D."/>
            <person name="Zeng Q."/>
            <person name="Oleary S."/>
            <person name="Yandava C."/>
            <person name="Denning D.W."/>
            <person name="Nierman W.C."/>
            <person name="Milne T."/>
            <person name="Madden K."/>
        </authorList>
    </citation>
    <scope>NUCLEOTIDE SEQUENCE [LARGE SCALE GENOMIC DNA]</scope>
    <source>
        <strain evidence="3">NIH 2624 / FGSC A1156</strain>
    </source>
</reference>
<feature type="transmembrane region" description="Helical" evidence="1">
    <location>
        <begin position="12"/>
        <end position="30"/>
    </location>
</feature>
<feature type="transmembrane region" description="Helical" evidence="1">
    <location>
        <begin position="110"/>
        <end position="128"/>
    </location>
</feature>
<dbReference type="VEuPathDB" id="FungiDB:ATEG_09932"/>
<dbReference type="STRING" id="341663.Q0C8Q2"/>
<feature type="transmembrane region" description="Helical" evidence="1">
    <location>
        <begin position="71"/>
        <end position="90"/>
    </location>
</feature>
<evidence type="ECO:0000313" key="2">
    <source>
        <dbReference type="EMBL" id="EAU30123.1"/>
    </source>
</evidence>
<dbReference type="Proteomes" id="UP000007963">
    <property type="component" value="Unassembled WGS sequence"/>
</dbReference>
<sequence>MANIKKGILLHKLIALELLLAMGHGTFIFLDEPGYGWYLSITAIGLNVSWSLHNLIAWMKLRGFFTQWGTRLYLGSLLLAQPYWVLEIYANFAFFNFGDPLFLRTRPYEPLFRDPWWIFTTVFLIYKIQQGYKRQLGQLVRASPRFGFTLFFLCLSIAFVIVDTCLILDAFHLDLPTGIEPFWKVTPTWVPIGKSVANPRMLASLRLCSSA</sequence>
<keyword evidence="1" id="KW-1133">Transmembrane helix</keyword>
<protein>
    <submittedName>
        <fullName evidence="2">Uncharacterized protein</fullName>
    </submittedName>
</protein>
<feature type="transmembrane region" description="Helical" evidence="1">
    <location>
        <begin position="36"/>
        <end position="59"/>
    </location>
</feature>
<dbReference type="OMA" id="IRHAYSR"/>
<dbReference type="PANTHER" id="PTHR42029:SF3">
    <property type="entry name" value="AN04G07800"/>
    <property type="match status" value="1"/>
</dbReference>
<organism evidence="2 3">
    <name type="scientific">Aspergillus terreus (strain NIH 2624 / FGSC A1156)</name>
    <dbReference type="NCBI Taxonomy" id="341663"/>
    <lineage>
        <taxon>Eukaryota</taxon>
        <taxon>Fungi</taxon>
        <taxon>Dikarya</taxon>
        <taxon>Ascomycota</taxon>
        <taxon>Pezizomycotina</taxon>
        <taxon>Eurotiomycetes</taxon>
        <taxon>Eurotiomycetidae</taxon>
        <taxon>Eurotiales</taxon>
        <taxon>Aspergillaceae</taxon>
        <taxon>Aspergillus</taxon>
        <taxon>Aspergillus subgen. Circumdati</taxon>
    </lineage>
</organism>
<accession>Q0C8Q2</accession>
<dbReference type="PANTHER" id="PTHR42029">
    <property type="entry name" value="AN04G07800"/>
    <property type="match status" value="1"/>
</dbReference>
<feature type="transmembrane region" description="Helical" evidence="1">
    <location>
        <begin position="148"/>
        <end position="173"/>
    </location>
</feature>
<dbReference type="EMBL" id="CH476608">
    <property type="protein sequence ID" value="EAU30123.1"/>
    <property type="molecule type" value="Genomic_DNA"/>
</dbReference>
<proteinExistence type="predicted"/>
<keyword evidence="1" id="KW-0812">Transmembrane</keyword>
<gene>
    <name evidence="2" type="ORF">ATEG_09932</name>
</gene>